<dbReference type="Gene3D" id="2.40.128.270">
    <property type="match status" value="1"/>
</dbReference>
<dbReference type="InterPro" id="IPR005184">
    <property type="entry name" value="DUF306_Meta_HslJ"/>
</dbReference>
<feature type="domain" description="DUF306" evidence="1">
    <location>
        <begin position="48"/>
        <end position="156"/>
    </location>
</feature>
<dbReference type="AlphaFoldDB" id="A0A1H7X1E4"/>
<sequence>MKPVMQKIVLSVLNNDYMRKIFILMTMLTVIVAACTAKKGMTTKKDDLSGTWELDYISGPRIAFDGLYPNKKPFLKVEADSNRISGNTSCNNFFGKLNRDGHSISFKDGLGMTKMACPGQGESTFISTLEKINKYDITDEGKTLHLIMGDIALMRFKRVAK</sequence>
<keyword evidence="3" id="KW-1185">Reference proteome</keyword>
<accession>A0A1H7X1E4</accession>
<gene>
    <name evidence="2" type="ORF">SAMN05661044_04763</name>
</gene>
<dbReference type="PANTHER" id="PTHR35535">
    <property type="entry name" value="HEAT SHOCK PROTEIN HSLJ"/>
    <property type="match status" value="1"/>
</dbReference>
<keyword evidence="2" id="KW-0346">Stress response</keyword>
<organism evidence="2 3">
    <name type="scientific">Olivibacter domesticus</name>
    <name type="common">Pseudosphingobacterium domesticum</name>
    <dbReference type="NCBI Taxonomy" id="407022"/>
    <lineage>
        <taxon>Bacteria</taxon>
        <taxon>Pseudomonadati</taxon>
        <taxon>Bacteroidota</taxon>
        <taxon>Sphingobacteriia</taxon>
        <taxon>Sphingobacteriales</taxon>
        <taxon>Sphingobacteriaceae</taxon>
        <taxon>Olivibacter</taxon>
    </lineage>
</organism>
<evidence type="ECO:0000313" key="3">
    <source>
        <dbReference type="Proteomes" id="UP000199421"/>
    </source>
</evidence>
<evidence type="ECO:0000259" key="1">
    <source>
        <dbReference type="Pfam" id="PF03724"/>
    </source>
</evidence>
<dbReference type="STRING" id="407022.SAMN05661044_04763"/>
<dbReference type="PANTHER" id="PTHR35535:SF1">
    <property type="entry name" value="HEAT SHOCK PROTEIN HSLJ"/>
    <property type="match status" value="1"/>
</dbReference>
<evidence type="ECO:0000313" key="2">
    <source>
        <dbReference type="EMBL" id="SEM27441.1"/>
    </source>
</evidence>
<dbReference type="InterPro" id="IPR053147">
    <property type="entry name" value="Hsp_HslJ-like"/>
</dbReference>
<dbReference type="EMBL" id="FOAF01000009">
    <property type="protein sequence ID" value="SEM27441.1"/>
    <property type="molecule type" value="Genomic_DNA"/>
</dbReference>
<dbReference type="OrthoDB" id="880459at2"/>
<reference evidence="3" key="1">
    <citation type="submission" date="2016-10" db="EMBL/GenBank/DDBJ databases">
        <authorList>
            <person name="Varghese N."/>
            <person name="Submissions S."/>
        </authorList>
    </citation>
    <scope>NUCLEOTIDE SEQUENCE [LARGE SCALE GENOMIC DNA]</scope>
    <source>
        <strain evidence="3">DSM 18733</strain>
    </source>
</reference>
<dbReference type="InterPro" id="IPR038670">
    <property type="entry name" value="HslJ-like_sf"/>
</dbReference>
<dbReference type="PROSITE" id="PS51257">
    <property type="entry name" value="PROKAR_LIPOPROTEIN"/>
    <property type="match status" value="1"/>
</dbReference>
<name>A0A1H7X1E4_OLID1</name>
<dbReference type="Pfam" id="PF03724">
    <property type="entry name" value="META"/>
    <property type="match status" value="1"/>
</dbReference>
<protein>
    <submittedName>
        <fullName evidence="2">Heat shock protein HslJ</fullName>
    </submittedName>
</protein>
<dbReference type="Proteomes" id="UP000199421">
    <property type="component" value="Unassembled WGS sequence"/>
</dbReference>
<proteinExistence type="predicted"/>